<evidence type="ECO:0000256" key="1">
    <source>
        <dbReference type="ARBA" id="ARBA00022729"/>
    </source>
</evidence>
<dbReference type="GeneID" id="136809819"/>
<dbReference type="EnsemblMetazoa" id="CLYHEMT009424.2">
    <property type="protein sequence ID" value="CLYHEMP009424.2"/>
    <property type="gene ID" value="CLYHEMG009424"/>
</dbReference>
<evidence type="ECO:0000313" key="4">
    <source>
        <dbReference type="EnsemblMetazoa" id="CLYHEMP009424.2"/>
    </source>
</evidence>
<dbReference type="Proteomes" id="UP000594262">
    <property type="component" value="Unplaced"/>
</dbReference>
<dbReference type="Gene3D" id="2.10.60.10">
    <property type="entry name" value="CD59"/>
    <property type="match status" value="1"/>
</dbReference>
<feature type="transmembrane region" description="Helical" evidence="3">
    <location>
        <begin position="153"/>
        <end position="172"/>
    </location>
</feature>
<dbReference type="PANTHER" id="PTHR10036">
    <property type="entry name" value="CD59 GLYCOPROTEIN"/>
    <property type="match status" value="1"/>
</dbReference>
<keyword evidence="1" id="KW-0732">Signal</keyword>
<proteinExistence type="predicted"/>
<dbReference type="InterPro" id="IPR045860">
    <property type="entry name" value="Snake_toxin-like_sf"/>
</dbReference>
<evidence type="ECO:0000256" key="2">
    <source>
        <dbReference type="ARBA" id="ARBA00023157"/>
    </source>
</evidence>
<keyword evidence="3" id="KW-1133">Transmembrane helix</keyword>
<dbReference type="AlphaFoldDB" id="A0A7M5V0X4"/>
<organism evidence="4 5">
    <name type="scientific">Clytia hemisphaerica</name>
    <dbReference type="NCBI Taxonomy" id="252671"/>
    <lineage>
        <taxon>Eukaryota</taxon>
        <taxon>Metazoa</taxon>
        <taxon>Cnidaria</taxon>
        <taxon>Hydrozoa</taxon>
        <taxon>Hydroidolina</taxon>
        <taxon>Leptothecata</taxon>
        <taxon>Obeliida</taxon>
        <taxon>Clytiidae</taxon>
        <taxon>Clytia</taxon>
    </lineage>
</organism>
<dbReference type="PANTHER" id="PTHR10036:SF3">
    <property type="entry name" value="PROTEIN SLEEPLESS-RELATED"/>
    <property type="match status" value="1"/>
</dbReference>
<protein>
    <submittedName>
        <fullName evidence="4">Uncharacterized protein</fullName>
    </submittedName>
</protein>
<evidence type="ECO:0000256" key="3">
    <source>
        <dbReference type="SAM" id="Phobius"/>
    </source>
</evidence>
<evidence type="ECO:0000313" key="5">
    <source>
        <dbReference type="Proteomes" id="UP000594262"/>
    </source>
</evidence>
<sequence>MTYTNKNFYQNEGSKEKPQNKMLAIKNKNFDDGVIYILFRLSFTIINKMRNFVLFLTLVFMTFSNKVESLRCQQCYSQKSMTTCSSQQYEAHCDVSEMCFQASWKLFNAWQFHMKGCTPKTQCNSDKLCGSAERDCLYKCCETDSCNGSMTIIYSKWLTCFTFLIVLIVTFWY</sequence>
<dbReference type="SUPFAM" id="SSF57302">
    <property type="entry name" value="Snake toxin-like"/>
    <property type="match status" value="1"/>
</dbReference>
<keyword evidence="2" id="KW-1015">Disulfide bond</keyword>
<accession>A0A7M5V0X4</accession>
<keyword evidence="5" id="KW-1185">Reference proteome</keyword>
<keyword evidence="3" id="KW-0472">Membrane</keyword>
<dbReference type="CDD" id="cd00117">
    <property type="entry name" value="TFP"/>
    <property type="match status" value="1"/>
</dbReference>
<name>A0A7M5V0X4_9CNID</name>
<dbReference type="RefSeq" id="XP_066922475.1">
    <property type="nucleotide sequence ID" value="XM_067066374.1"/>
</dbReference>
<reference evidence="4" key="1">
    <citation type="submission" date="2021-01" db="UniProtKB">
        <authorList>
            <consortium name="EnsemblMetazoa"/>
        </authorList>
    </citation>
    <scope>IDENTIFICATION</scope>
</reference>
<keyword evidence="3" id="KW-0812">Transmembrane</keyword>